<reference evidence="2 3" key="1">
    <citation type="submission" date="2019-03" db="EMBL/GenBank/DDBJ databases">
        <title>Genomic Encyclopedia of Archaeal and Bacterial Type Strains, Phase II (KMG-II): from individual species to whole genera.</title>
        <authorList>
            <person name="Goeker M."/>
        </authorList>
    </citation>
    <scope>NUCLEOTIDE SEQUENCE [LARGE SCALE GENOMIC DNA]</scope>
    <source>
        <strain evidence="2 3">RL-C</strain>
    </source>
</reference>
<dbReference type="EMBL" id="SLWB01000001">
    <property type="protein sequence ID" value="TCN72817.1"/>
    <property type="molecule type" value="Genomic_DNA"/>
</dbReference>
<gene>
    <name evidence="2" type="ORF">CLV25_10135</name>
</gene>
<dbReference type="Proteomes" id="UP000294830">
    <property type="component" value="Unassembled WGS sequence"/>
</dbReference>
<accession>A0A4R2EY30</accession>
<feature type="transmembrane region" description="Helical" evidence="1">
    <location>
        <begin position="21"/>
        <end position="42"/>
    </location>
</feature>
<evidence type="ECO:0000313" key="3">
    <source>
        <dbReference type="Proteomes" id="UP000294830"/>
    </source>
</evidence>
<keyword evidence="1" id="KW-0472">Membrane</keyword>
<keyword evidence="1" id="KW-1133">Transmembrane helix</keyword>
<evidence type="ECO:0000256" key="1">
    <source>
        <dbReference type="SAM" id="Phobius"/>
    </source>
</evidence>
<protein>
    <submittedName>
        <fullName evidence="2">Uncharacterized protein</fullName>
    </submittedName>
</protein>
<organism evidence="2 3">
    <name type="scientific">Acetobacteroides hydrogenigenes</name>
    <dbReference type="NCBI Taxonomy" id="979970"/>
    <lineage>
        <taxon>Bacteria</taxon>
        <taxon>Pseudomonadati</taxon>
        <taxon>Bacteroidota</taxon>
        <taxon>Bacteroidia</taxon>
        <taxon>Bacteroidales</taxon>
        <taxon>Rikenellaceae</taxon>
        <taxon>Acetobacteroides</taxon>
    </lineage>
</organism>
<dbReference type="AlphaFoldDB" id="A0A4R2EY30"/>
<sequence length="161" mass="18706">MALEQLRKKEKKVLFEIRPTRYVVNFFQVLLVALVAVFASFISVNPILFSLLMGVDLLLLLLTFLTSCTLIYEDRMEMQESILMYRYSVKAYRFEEIESVEANVWVSIPTRTSSLPHTVRDILIKHKGKADVECITLTCTAKQFSEAVRIMQEQVEIHKQK</sequence>
<comment type="caution">
    <text evidence="2">The sequence shown here is derived from an EMBL/GenBank/DDBJ whole genome shotgun (WGS) entry which is preliminary data.</text>
</comment>
<keyword evidence="1" id="KW-0812">Transmembrane</keyword>
<keyword evidence="3" id="KW-1185">Reference proteome</keyword>
<name>A0A4R2EY30_9BACT</name>
<proteinExistence type="predicted"/>
<dbReference type="RefSeq" id="WP_131837608.1">
    <property type="nucleotide sequence ID" value="NZ_SLWB01000001.1"/>
</dbReference>
<evidence type="ECO:0000313" key="2">
    <source>
        <dbReference type="EMBL" id="TCN72817.1"/>
    </source>
</evidence>
<feature type="transmembrane region" description="Helical" evidence="1">
    <location>
        <begin position="48"/>
        <end position="72"/>
    </location>
</feature>